<keyword evidence="6 11" id="KW-0863">Zinc-finger</keyword>
<reference evidence="15" key="2">
    <citation type="submission" date="2017-05" db="UniProtKB">
        <authorList>
            <consortium name="EnsemblMetazoa"/>
        </authorList>
    </citation>
    <scope>IDENTIFICATION</scope>
</reference>
<feature type="compositionally biased region" description="Acidic residues" evidence="13">
    <location>
        <begin position="422"/>
        <end position="432"/>
    </location>
</feature>
<evidence type="ECO:0000256" key="5">
    <source>
        <dbReference type="ARBA" id="ARBA00022723"/>
    </source>
</evidence>
<evidence type="ECO:0000256" key="7">
    <source>
        <dbReference type="ARBA" id="ARBA00022833"/>
    </source>
</evidence>
<keyword evidence="9" id="KW-0206">Cytoskeleton</keyword>
<evidence type="ECO:0000256" key="6">
    <source>
        <dbReference type="ARBA" id="ARBA00022771"/>
    </source>
</evidence>
<evidence type="ECO:0000256" key="4">
    <source>
        <dbReference type="ARBA" id="ARBA00022490"/>
    </source>
</evidence>
<dbReference type="OrthoDB" id="515971at2759"/>
<dbReference type="InterPro" id="IPR058883">
    <property type="entry name" value="DZIP1_dom"/>
</dbReference>
<gene>
    <name evidence="15" type="primary">100635131</name>
</gene>
<accession>A0A1X7VW72</accession>
<dbReference type="GO" id="GO:0005737">
    <property type="term" value="C:cytoplasm"/>
    <property type="evidence" value="ECO:0007669"/>
    <property type="project" value="TreeGrafter"/>
</dbReference>
<feature type="region of interest" description="Disordered" evidence="13">
    <location>
        <begin position="525"/>
        <end position="605"/>
    </location>
</feature>
<evidence type="ECO:0000256" key="9">
    <source>
        <dbReference type="ARBA" id="ARBA00023212"/>
    </source>
</evidence>
<dbReference type="GO" id="GO:0060271">
    <property type="term" value="P:cilium assembly"/>
    <property type="evidence" value="ECO:0007669"/>
    <property type="project" value="TreeGrafter"/>
</dbReference>
<dbReference type="Pfam" id="PF13815">
    <property type="entry name" value="Dzip-like_N"/>
    <property type="match status" value="1"/>
</dbReference>
<feature type="domain" description="C2H2-type" evidence="14">
    <location>
        <begin position="155"/>
        <end position="183"/>
    </location>
</feature>
<dbReference type="PANTHER" id="PTHR21502">
    <property type="entry name" value="ZINC FINGER PROTEIN DZIP1"/>
    <property type="match status" value="1"/>
</dbReference>
<dbReference type="InterPro" id="IPR013087">
    <property type="entry name" value="Znf_C2H2_type"/>
</dbReference>
<dbReference type="PROSITE" id="PS50157">
    <property type="entry name" value="ZINC_FINGER_C2H2_2"/>
    <property type="match status" value="1"/>
</dbReference>
<comment type="similarity">
    <text evidence="3">Belongs to the DZIP C2H2-type zinc-finger protein family.</text>
</comment>
<feature type="region of interest" description="Disordered" evidence="13">
    <location>
        <begin position="690"/>
        <end position="713"/>
    </location>
</feature>
<dbReference type="Proteomes" id="UP000007879">
    <property type="component" value="Unassembled WGS sequence"/>
</dbReference>
<dbReference type="GO" id="GO:0036064">
    <property type="term" value="C:ciliary basal body"/>
    <property type="evidence" value="ECO:0007669"/>
    <property type="project" value="TreeGrafter"/>
</dbReference>
<reference evidence="16" key="1">
    <citation type="journal article" date="2010" name="Nature">
        <title>The Amphimedon queenslandica genome and the evolution of animal complexity.</title>
        <authorList>
            <person name="Srivastava M."/>
            <person name="Simakov O."/>
            <person name="Chapman J."/>
            <person name="Fahey B."/>
            <person name="Gauthier M.E."/>
            <person name="Mitros T."/>
            <person name="Richards G.S."/>
            <person name="Conaco C."/>
            <person name="Dacre M."/>
            <person name="Hellsten U."/>
            <person name="Larroux C."/>
            <person name="Putnam N.H."/>
            <person name="Stanke M."/>
            <person name="Adamska M."/>
            <person name="Darling A."/>
            <person name="Degnan S.M."/>
            <person name="Oakley T.H."/>
            <person name="Plachetzki D.C."/>
            <person name="Zhai Y."/>
            <person name="Adamski M."/>
            <person name="Calcino A."/>
            <person name="Cummins S.F."/>
            <person name="Goodstein D.M."/>
            <person name="Harris C."/>
            <person name="Jackson D.J."/>
            <person name="Leys S.P."/>
            <person name="Shu S."/>
            <person name="Woodcroft B.J."/>
            <person name="Vervoort M."/>
            <person name="Kosik K.S."/>
            <person name="Manning G."/>
            <person name="Degnan B.M."/>
            <person name="Rokhsar D.S."/>
        </authorList>
    </citation>
    <scope>NUCLEOTIDE SEQUENCE [LARGE SCALE GENOMIC DNA]</scope>
</reference>
<organism evidence="15">
    <name type="scientific">Amphimedon queenslandica</name>
    <name type="common">Sponge</name>
    <dbReference type="NCBI Taxonomy" id="400682"/>
    <lineage>
        <taxon>Eukaryota</taxon>
        <taxon>Metazoa</taxon>
        <taxon>Porifera</taxon>
        <taxon>Demospongiae</taxon>
        <taxon>Heteroscleromorpha</taxon>
        <taxon>Haplosclerida</taxon>
        <taxon>Niphatidae</taxon>
        <taxon>Amphimedon</taxon>
    </lineage>
</organism>
<feature type="compositionally biased region" description="Low complexity" evidence="13">
    <location>
        <begin position="547"/>
        <end position="563"/>
    </location>
</feature>
<evidence type="ECO:0000256" key="10">
    <source>
        <dbReference type="ARBA" id="ARBA00023273"/>
    </source>
</evidence>
<proteinExistence type="inferred from homology"/>
<keyword evidence="8 12" id="KW-0175">Coiled coil</keyword>
<dbReference type="GO" id="GO:0008270">
    <property type="term" value="F:zinc ion binding"/>
    <property type="evidence" value="ECO:0007669"/>
    <property type="project" value="UniProtKB-KW"/>
</dbReference>
<evidence type="ECO:0000256" key="1">
    <source>
        <dbReference type="ARBA" id="ARBA00004114"/>
    </source>
</evidence>
<protein>
    <recommendedName>
        <fullName evidence="14">C2H2-type domain-containing protein</fullName>
    </recommendedName>
</protein>
<dbReference type="InterPro" id="IPR032714">
    <property type="entry name" value="DZIP1_N"/>
</dbReference>
<dbReference type="InParanoid" id="A0A1X7VW72"/>
<feature type="region of interest" description="Disordered" evidence="13">
    <location>
        <begin position="401"/>
        <end position="439"/>
    </location>
</feature>
<dbReference type="PROSITE" id="PS00028">
    <property type="entry name" value="ZINC_FINGER_C2H2_1"/>
    <property type="match status" value="1"/>
</dbReference>
<evidence type="ECO:0000256" key="11">
    <source>
        <dbReference type="PROSITE-ProRule" id="PRU00042"/>
    </source>
</evidence>
<evidence type="ECO:0000256" key="8">
    <source>
        <dbReference type="ARBA" id="ARBA00023054"/>
    </source>
</evidence>
<evidence type="ECO:0000313" key="15">
    <source>
        <dbReference type="EnsemblMetazoa" id="Aqu2.1.43653_001"/>
    </source>
</evidence>
<evidence type="ECO:0000256" key="12">
    <source>
        <dbReference type="SAM" id="Coils"/>
    </source>
</evidence>
<evidence type="ECO:0000259" key="14">
    <source>
        <dbReference type="PROSITE" id="PS50157"/>
    </source>
</evidence>
<dbReference type="KEGG" id="aqu:100635131"/>
<dbReference type="Pfam" id="PF25977">
    <property type="entry name" value="DZIP1"/>
    <property type="match status" value="1"/>
</dbReference>
<keyword evidence="7" id="KW-0862">Zinc</keyword>
<dbReference type="PANTHER" id="PTHR21502:SF3">
    <property type="entry name" value="CILIUM ASSEMBLY PROTEIN DZIP1L"/>
    <property type="match status" value="1"/>
</dbReference>
<evidence type="ECO:0000256" key="2">
    <source>
        <dbReference type="ARBA" id="ARBA00004120"/>
    </source>
</evidence>
<keyword evidence="4" id="KW-0963">Cytoplasm</keyword>
<dbReference type="AlphaFoldDB" id="A0A1X7VW72"/>
<comment type="subcellular location">
    <subcellularLocation>
        <location evidence="2">Cytoplasm</location>
        <location evidence="2">Cytoskeleton</location>
        <location evidence="2">Cilium basal body</location>
    </subcellularLocation>
    <subcellularLocation>
        <location evidence="1">Cytoplasm</location>
        <location evidence="1">Cytoskeleton</location>
        <location evidence="1">Microtubule organizing center</location>
        <location evidence="1">Centrosome</location>
        <location evidence="1">Centriole</location>
    </subcellularLocation>
</comment>
<keyword evidence="16" id="KW-1185">Reference proteome</keyword>
<feature type="compositionally biased region" description="Acidic residues" evidence="13">
    <location>
        <begin position="570"/>
        <end position="583"/>
    </location>
</feature>
<sequence>MMTSFLPVEEEPAVRGTFTFRRRWANVDWRALSGVDVDKIAQTVDVQTLQNNILHVTFCNVENEEFRNVDINFIKLFRLAQLIIEYLLHTQQYLTDQLQVLQEQLHITGQELQSTRIEVTTQSKNLKTVKRENRKRRKMIESYQQMMNAGASGLYPCHVCRREFISAEFLKGHIERRHTAKPKDDAEVLKEMEKELETKVFEKVQQQLLQSQNEMKQEMLLKESKLHEEKVKEFEMWKTQEQQRLKEELAVHKATLTTQLQQQNQHTTELLQKTLEQAQEELKALRTSRDQSMEMIPQATCNNDSTQLVDLQDKFHTQLQQSVKDERKIWKKKLKETAKKYEDDLMERTRKYEEELRESQGRIAVLEQSLAAIPKDTSTVKHLAQQVDQISTHLTEMKEAQPTCTTQHHIIVSSKPSSLASSDDDEEEEEDGVEHIREKKQEDLLKLKTALNSIVNEAMTKRGVEPSAGGLSTQKLTDKLKLLKQEQQSKAQTHPLFAQQRSELEKQVEEQVKLHYKPTVLVSPKKPPVSKLVITPPIVTPTKSPQSPAKSPRSPTKSSRSPTELILESSSDEESSDEDEEETPVVSIAPKRTGASGLPTGATTNVQTTPVITSILPLSIPTVSSAPFTPTNIPSAPTSAPFTITSAPFTSTNTHLPVTSVRLPPNAIPVLPVATSVPMTVASTSVQPIPTLPTVADSPTAPNPIFDSESDEDDDSIEKLIAGTDVLAKASSTPIKSVTVVERINRNKPRDGVVPMSGAPVMMIPQPLLDPLESDDDSDTFTISELSAAPPIAPPVSASKPISAQSVPLMSSKHDYHTAAVASSHSALTTVTADDFDSDISDITELK</sequence>
<feature type="coiled-coil region" evidence="12">
    <location>
        <begin position="268"/>
        <end position="295"/>
    </location>
</feature>
<feature type="coiled-coil region" evidence="12">
    <location>
        <begin position="331"/>
        <end position="369"/>
    </location>
</feature>
<keyword evidence="10" id="KW-0966">Cell projection</keyword>
<dbReference type="GO" id="GO:0005814">
    <property type="term" value="C:centriole"/>
    <property type="evidence" value="ECO:0007669"/>
    <property type="project" value="UniProtKB-SubCell"/>
</dbReference>
<dbReference type="EnsemblMetazoa" id="Aqu2.1.43653_001">
    <property type="protein sequence ID" value="Aqu2.1.43653_001"/>
    <property type="gene ID" value="Aqu2.1.43653"/>
</dbReference>
<dbReference type="InterPro" id="IPR051241">
    <property type="entry name" value="DZIP_RILPL"/>
</dbReference>
<evidence type="ECO:0000256" key="3">
    <source>
        <dbReference type="ARBA" id="ARBA00009131"/>
    </source>
</evidence>
<name>A0A1X7VW72_AMPQE</name>
<evidence type="ECO:0000313" key="16">
    <source>
        <dbReference type="Proteomes" id="UP000007879"/>
    </source>
</evidence>
<dbReference type="EnsemblMetazoa" id="XM_019995178.1">
    <property type="protein sequence ID" value="XP_019850737.1"/>
    <property type="gene ID" value="LOC100635131"/>
</dbReference>
<evidence type="ECO:0000256" key="13">
    <source>
        <dbReference type="SAM" id="MobiDB-lite"/>
    </source>
</evidence>
<keyword evidence="5" id="KW-0479">Metal-binding</keyword>